<evidence type="ECO:0008006" key="3">
    <source>
        <dbReference type="Google" id="ProtNLM"/>
    </source>
</evidence>
<dbReference type="AlphaFoldDB" id="A0A7S4W6J3"/>
<protein>
    <recommendedName>
        <fullName evidence="3">Nucleotide-diphospho-sugar transferase domain-containing protein</fullName>
    </recommendedName>
</protein>
<proteinExistence type="predicted"/>
<dbReference type="Gene3D" id="3.90.550.10">
    <property type="entry name" value="Spore Coat Polysaccharide Biosynthesis Protein SpsA, Chain A"/>
    <property type="match status" value="1"/>
</dbReference>
<accession>A0A7S4W6J3</accession>
<evidence type="ECO:0000256" key="1">
    <source>
        <dbReference type="SAM" id="MobiDB-lite"/>
    </source>
</evidence>
<dbReference type="PANTHER" id="PTHR11183">
    <property type="entry name" value="GLYCOGENIN SUBFAMILY MEMBER"/>
    <property type="match status" value="1"/>
</dbReference>
<gene>
    <name evidence="2" type="ORF">AMON00008_LOCUS56760</name>
</gene>
<evidence type="ECO:0000313" key="2">
    <source>
        <dbReference type="EMBL" id="CAE4656303.1"/>
    </source>
</evidence>
<dbReference type="EMBL" id="HBNR01079544">
    <property type="protein sequence ID" value="CAE4656303.1"/>
    <property type="molecule type" value="Transcribed_RNA"/>
</dbReference>
<reference evidence="2" key="1">
    <citation type="submission" date="2021-01" db="EMBL/GenBank/DDBJ databases">
        <authorList>
            <person name="Corre E."/>
            <person name="Pelletier E."/>
            <person name="Niang G."/>
            <person name="Scheremetjew M."/>
            <person name="Finn R."/>
            <person name="Kale V."/>
            <person name="Holt S."/>
            <person name="Cochrane G."/>
            <person name="Meng A."/>
            <person name="Brown T."/>
            <person name="Cohen L."/>
        </authorList>
    </citation>
    <scope>NUCLEOTIDE SEQUENCE</scope>
    <source>
        <strain evidence="2">CCMP3105</strain>
    </source>
</reference>
<dbReference type="InterPro" id="IPR050587">
    <property type="entry name" value="GNT1/Glycosyltrans_8"/>
</dbReference>
<organism evidence="2">
    <name type="scientific">Alexandrium monilatum</name>
    <dbReference type="NCBI Taxonomy" id="311494"/>
    <lineage>
        <taxon>Eukaryota</taxon>
        <taxon>Sar</taxon>
        <taxon>Alveolata</taxon>
        <taxon>Dinophyceae</taxon>
        <taxon>Gonyaulacales</taxon>
        <taxon>Pyrocystaceae</taxon>
        <taxon>Alexandrium</taxon>
    </lineage>
</organism>
<feature type="region of interest" description="Disordered" evidence="1">
    <location>
        <begin position="217"/>
        <end position="250"/>
    </location>
</feature>
<sequence>MTVALCGVPGSPLAAFAQPPGDLTQTIHAVVHSREELSAECESLRRQLRMAKVSSNWWWEEVQRLRTEVQRLEERWATVQVTSPLTGQQHWLPKPSSGGWAWRHFETYCPCCKRPVGVTVHRFAEGAQADFQAEGGGAQILDGTALRCKGLPEGWDEMPIFESPRSFEVIGSVAGGGAVVASGPVQAIGSHSMVPVRPRGAVALRFFEAIGHGGASAPKVAPTPGGGGGTVPPTRPAPTPGERAEEAACPAPVPPATRRAYCCVLWGANAGYALGAAVLGRRLRELEAESGGDPGGGSSPDLVLMHTDDVPANFLAALGKVWTLQQIDYIDGVEALYSCKGTAFDGVFTKLAAWGLEGYDKVLLLDIDVIPLRSPRPLFELKPPAALIRGNGDTPQGSAVDGSGFFIGEGQGESCWQQGGGINAGVILLRPCRRTLARMGAEVTAAIHPEHLPGRGPEQDYLTRFFASAPWHSLDVRWNYQIHHVPFAMEKVLDWRRSILRSGGELSAEDRAWRPRRLQTRLEDIGIVHCSGDVKLWHVHLDAAQDSSQRRAVEHVPSAWADDGRFSEHLLRATCEGYERWVERSAPPEDYAHFGCALREGGRVELVAGERPEEVTALIDEAVEKARAVARLATAAWRACAERLLAAELPGLLEELQRPSVPEGSMPPGARVQALWRPPGVPPAAQEDRAAASDGAWLPAKVVSVHADGRHVVRYDQGGTWGDTERGVPRKRLRVAVQEPSI</sequence>
<dbReference type="CDD" id="cd04508">
    <property type="entry name" value="Tudor_SF"/>
    <property type="match status" value="1"/>
</dbReference>
<dbReference type="SUPFAM" id="SSF53448">
    <property type="entry name" value="Nucleotide-diphospho-sugar transferases"/>
    <property type="match status" value="1"/>
</dbReference>
<name>A0A7S4W6J3_9DINO</name>
<dbReference type="InterPro" id="IPR029044">
    <property type="entry name" value="Nucleotide-diphossugar_trans"/>
</dbReference>